<name>A0A2P2QLH8_RHIMU</name>
<organism evidence="1">
    <name type="scientific">Rhizophora mucronata</name>
    <name type="common">Asiatic mangrove</name>
    <dbReference type="NCBI Taxonomy" id="61149"/>
    <lineage>
        <taxon>Eukaryota</taxon>
        <taxon>Viridiplantae</taxon>
        <taxon>Streptophyta</taxon>
        <taxon>Embryophyta</taxon>
        <taxon>Tracheophyta</taxon>
        <taxon>Spermatophyta</taxon>
        <taxon>Magnoliopsida</taxon>
        <taxon>eudicotyledons</taxon>
        <taxon>Gunneridae</taxon>
        <taxon>Pentapetalae</taxon>
        <taxon>rosids</taxon>
        <taxon>fabids</taxon>
        <taxon>Malpighiales</taxon>
        <taxon>Rhizophoraceae</taxon>
        <taxon>Rhizophora</taxon>
    </lineage>
</organism>
<protein>
    <submittedName>
        <fullName evidence="1">Uncharacterized protein</fullName>
    </submittedName>
</protein>
<dbReference type="EMBL" id="GGEC01087360">
    <property type="protein sequence ID" value="MBX67844.1"/>
    <property type="molecule type" value="Transcribed_RNA"/>
</dbReference>
<sequence length="17" mass="2082">MNDFVWLCIIEAYKPHC</sequence>
<dbReference type="AlphaFoldDB" id="A0A2P2QLH8"/>
<accession>A0A2P2QLH8</accession>
<evidence type="ECO:0000313" key="1">
    <source>
        <dbReference type="EMBL" id="MBX67844.1"/>
    </source>
</evidence>
<reference evidence="1" key="1">
    <citation type="submission" date="2018-02" db="EMBL/GenBank/DDBJ databases">
        <title>Rhizophora mucronata_Transcriptome.</title>
        <authorList>
            <person name="Meera S.P."/>
            <person name="Sreeshan A."/>
            <person name="Augustine A."/>
        </authorList>
    </citation>
    <scope>NUCLEOTIDE SEQUENCE</scope>
    <source>
        <tissue evidence="1">Leaf</tissue>
    </source>
</reference>
<proteinExistence type="predicted"/>